<keyword evidence="5 8" id="KW-1133">Transmembrane helix</keyword>
<comment type="similarity">
    <text evidence="2 7">Belongs to the purine-cytosine permease (2.A.39) family.</text>
</comment>
<evidence type="ECO:0000256" key="1">
    <source>
        <dbReference type="ARBA" id="ARBA00004141"/>
    </source>
</evidence>
<dbReference type="Gene3D" id="1.10.4160.10">
    <property type="entry name" value="Hydantoin permease"/>
    <property type="match status" value="1"/>
</dbReference>
<dbReference type="EMBL" id="ML769425">
    <property type="protein sequence ID" value="KAE9403445.1"/>
    <property type="molecule type" value="Genomic_DNA"/>
</dbReference>
<evidence type="ECO:0000256" key="7">
    <source>
        <dbReference type="PIRNR" id="PIRNR002744"/>
    </source>
</evidence>
<keyword evidence="10" id="KW-1185">Reference proteome</keyword>
<dbReference type="OrthoDB" id="2116389at2759"/>
<organism evidence="9 10">
    <name type="scientific">Gymnopus androsaceus JB14</name>
    <dbReference type="NCBI Taxonomy" id="1447944"/>
    <lineage>
        <taxon>Eukaryota</taxon>
        <taxon>Fungi</taxon>
        <taxon>Dikarya</taxon>
        <taxon>Basidiomycota</taxon>
        <taxon>Agaricomycotina</taxon>
        <taxon>Agaricomycetes</taxon>
        <taxon>Agaricomycetidae</taxon>
        <taxon>Agaricales</taxon>
        <taxon>Marasmiineae</taxon>
        <taxon>Omphalotaceae</taxon>
        <taxon>Gymnopus</taxon>
    </lineage>
</organism>
<accession>A0A6A4I3V3</accession>
<feature type="transmembrane region" description="Helical" evidence="8">
    <location>
        <begin position="212"/>
        <end position="234"/>
    </location>
</feature>
<evidence type="ECO:0000256" key="4">
    <source>
        <dbReference type="ARBA" id="ARBA00022692"/>
    </source>
</evidence>
<feature type="transmembrane region" description="Helical" evidence="8">
    <location>
        <begin position="306"/>
        <end position="326"/>
    </location>
</feature>
<evidence type="ECO:0000313" key="10">
    <source>
        <dbReference type="Proteomes" id="UP000799118"/>
    </source>
</evidence>
<dbReference type="GO" id="GO:0005886">
    <property type="term" value="C:plasma membrane"/>
    <property type="evidence" value="ECO:0007669"/>
    <property type="project" value="TreeGrafter"/>
</dbReference>
<protein>
    <recommendedName>
        <fullName evidence="11">Cytosine-purine permease</fullName>
    </recommendedName>
</protein>
<keyword evidence="3 7" id="KW-0813">Transport</keyword>
<evidence type="ECO:0008006" key="11">
    <source>
        <dbReference type="Google" id="ProtNLM"/>
    </source>
</evidence>
<dbReference type="GO" id="GO:0022857">
    <property type="term" value="F:transmembrane transporter activity"/>
    <property type="evidence" value="ECO:0007669"/>
    <property type="project" value="InterPro"/>
</dbReference>
<name>A0A6A4I3V3_9AGAR</name>
<evidence type="ECO:0000256" key="6">
    <source>
        <dbReference type="ARBA" id="ARBA00023136"/>
    </source>
</evidence>
<feature type="transmembrane region" description="Helical" evidence="8">
    <location>
        <begin position="50"/>
        <end position="73"/>
    </location>
</feature>
<evidence type="ECO:0000256" key="3">
    <source>
        <dbReference type="ARBA" id="ARBA00022448"/>
    </source>
</evidence>
<feature type="transmembrane region" description="Helical" evidence="8">
    <location>
        <begin position="347"/>
        <end position="366"/>
    </location>
</feature>
<evidence type="ECO:0000313" key="9">
    <source>
        <dbReference type="EMBL" id="KAE9403445.1"/>
    </source>
</evidence>
<evidence type="ECO:0000256" key="5">
    <source>
        <dbReference type="ARBA" id="ARBA00022989"/>
    </source>
</evidence>
<dbReference type="InterPro" id="IPR001248">
    <property type="entry name" value="Pur-cyt_permease"/>
</dbReference>
<keyword evidence="6 7" id="KW-0472">Membrane</keyword>
<evidence type="ECO:0000256" key="8">
    <source>
        <dbReference type="SAM" id="Phobius"/>
    </source>
</evidence>
<dbReference type="PIRSF" id="PIRSF002744">
    <property type="entry name" value="Pur-cyt_permease"/>
    <property type="match status" value="1"/>
</dbReference>
<dbReference type="Pfam" id="PF02133">
    <property type="entry name" value="Transp_cyt_pur"/>
    <property type="match status" value="1"/>
</dbReference>
<dbReference type="PANTHER" id="PTHR31806">
    <property type="entry name" value="PURINE-CYTOSINE PERMEASE FCY2-RELATED"/>
    <property type="match status" value="1"/>
</dbReference>
<feature type="transmembrane region" description="Helical" evidence="8">
    <location>
        <begin position="174"/>
        <end position="192"/>
    </location>
</feature>
<feature type="transmembrane region" description="Helical" evidence="8">
    <location>
        <begin position="79"/>
        <end position="97"/>
    </location>
</feature>
<dbReference type="AlphaFoldDB" id="A0A6A4I3V3"/>
<feature type="transmembrane region" description="Helical" evidence="8">
    <location>
        <begin position="443"/>
        <end position="463"/>
    </location>
</feature>
<sequence length="476" mass="52092">MESVEKAEVEEISADGSTVYQWLLDQGVETHGITPTEKEVRTDQRLHQMFTLWFSSCFNVSGLNIGVMGPLFFKLDLTATVVILVVVNIICMLGPKLGTRTMVLSRFSFGYYGAKLPAILNVFSMIGWLILGYILGGQYLTGTFPVISEAVGIGIISVISLLISFFGCGILHRFNSYIWIPNVVLFLTFLGAGGKNLTKAVPASSEMTVSQIISYSTTVAAMTLTWTPNALDFSVHHQPKANGWRIFIYAFLGLFVSNISWNVLGAVLGSVSPEIPSWKASLGANGNDFGALVVTILDPVGGFGKFLIMISVLSFSGGNAITLYSFGTSTAPYTFHHTHLYRSKSDVPRYLYSVIGTAIAIPIAIIGSSKFFATFEDIISLIGYWTASYTAILFCEHFHFRRNQCSNYQIDCWNTPRLLPLGTAAVSALLLSLAIIVPCMDLAVGDIGLVVGFATSWILYAIFRSIERRYTPKRLG</sequence>
<feature type="transmembrane region" description="Helical" evidence="8">
    <location>
        <begin position="146"/>
        <end position="167"/>
    </location>
</feature>
<dbReference type="PANTHER" id="PTHR31806:SF5">
    <property type="entry name" value="PURINE-CYTOSINE PERMEASE FCY21"/>
    <property type="match status" value="1"/>
</dbReference>
<feature type="transmembrane region" description="Helical" evidence="8">
    <location>
        <begin position="418"/>
        <end position="437"/>
    </location>
</feature>
<dbReference type="InterPro" id="IPR026030">
    <property type="entry name" value="Pur-cyt_permease_Fcy2/21/22"/>
</dbReference>
<evidence type="ECO:0000256" key="2">
    <source>
        <dbReference type="ARBA" id="ARBA00008974"/>
    </source>
</evidence>
<reference evidence="9" key="1">
    <citation type="journal article" date="2019" name="Environ. Microbiol.">
        <title>Fungal ecological strategies reflected in gene transcription - a case study of two litter decomposers.</title>
        <authorList>
            <person name="Barbi F."/>
            <person name="Kohler A."/>
            <person name="Barry K."/>
            <person name="Baskaran P."/>
            <person name="Daum C."/>
            <person name="Fauchery L."/>
            <person name="Ihrmark K."/>
            <person name="Kuo A."/>
            <person name="LaButti K."/>
            <person name="Lipzen A."/>
            <person name="Morin E."/>
            <person name="Grigoriev I.V."/>
            <person name="Henrissat B."/>
            <person name="Lindahl B."/>
            <person name="Martin F."/>
        </authorList>
    </citation>
    <scope>NUCLEOTIDE SEQUENCE</scope>
    <source>
        <strain evidence="9">JB14</strain>
    </source>
</reference>
<proteinExistence type="inferred from homology"/>
<feature type="transmembrane region" description="Helical" evidence="8">
    <location>
        <begin position="118"/>
        <end position="140"/>
    </location>
</feature>
<dbReference type="Proteomes" id="UP000799118">
    <property type="component" value="Unassembled WGS sequence"/>
</dbReference>
<keyword evidence="4 8" id="KW-0812">Transmembrane</keyword>
<comment type="subcellular location">
    <subcellularLocation>
        <location evidence="1">Membrane</location>
        <topology evidence="1">Multi-pass membrane protein</topology>
    </subcellularLocation>
</comment>
<feature type="transmembrane region" description="Helical" evidence="8">
    <location>
        <begin position="246"/>
        <end position="268"/>
    </location>
</feature>
<gene>
    <name evidence="9" type="ORF">BT96DRAFT_955969</name>
</gene>
<feature type="transmembrane region" description="Helical" evidence="8">
    <location>
        <begin position="378"/>
        <end position="398"/>
    </location>
</feature>